<keyword evidence="7 26" id="KW-0472">Membrane</keyword>
<dbReference type="STRING" id="1121357.SAMN05661109_02346"/>
<evidence type="ECO:0000256" key="21">
    <source>
        <dbReference type="ARBA" id="ARBA00044924"/>
    </source>
</evidence>
<name>A0A1H9VPE4_9CORY</name>
<evidence type="ECO:0000256" key="8">
    <source>
        <dbReference type="ARBA" id="ARBA00023228"/>
    </source>
</evidence>
<keyword evidence="4" id="KW-0813">Transport</keyword>
<evidence type="ECO:0000256" key="26">
    <source>
        <dbReference type="SAM" id="Phobius"/>
    </source>
</evidence>
<dbReference type="InterPro" id="IPR011701">
    <property type="entry name" value="MFS"/>
</dbReference>
<evidence type="ECO:0000256" key="18">
    <source>
        <dbReference type="ARBA" id="ARBA00044903"/>
    </source>
</evidence>
<dbReference type="Pfam" id="PF07690">
    <property type="entry name" value="MFS_1"/>
    <property type="match status" value="1"/>
</dbReference>
<comment type="catalytic activity">
    <reaction evidence="9">
        <text>L-lysyl-L-alanine(out) = L-lysyl-L-alanine(in)</text>
        <dbReference type="Rhea" id="RHEA:79399"/>
        <dbReference type="ChEBI" id="CHEBI:229954"/>
    </reaction>
</comment>
<comment type="catalytic activity">
    <reaction evidence="11">
        <text>L-alpha-aminoacyl-L-arginine(out) = L-alpha-aminoacyl-L-arginine(in)</text>
        <dbReference type="Rhea" id="RHEA:79367"/>
        <dbReference type="ChEBI" id="CHEBI:229968"/>
    </reaction>
</comment>
<dbReference type="EMBL" id="FOGQ01000013">
    <property type="protein sequence ID" value="SES23606.1"/>
    <property type="molecule type" value="Genomic_DNA"/>
</dbReference>
<feature type="transmembrane region" description="Helical" evidence="26">
    <location>
        <begin position="20"/>
        <end position="40"/>
    </location>
</feature>
<dbReference type="PROSITE" id="PS50850">
    <property type="entry name" value="MFS"/>
    <property type="match status" value="1"/>
</dbReference>
<comment type="catalytic activity">
    <reaction evidence="12">
        <text>L-alpha-aminoacyl-L-histidine(out) = L-alpha-aminoacyl-L-histidine(in)</text>
        <dbReference type="Rhea" id="RHEA:79375"/>
        <dbReference type="ChEBI" id="CHEBI:229967"/>
    </reaction>
</comment>
<evidence type="ECO:0000256" key="6">
    <source>
        <dbReference type="ARBA" id="ARBA00022989"/>
    </source>
</evidence>
<comment type="catalytic activity">
    <reaction evidence="19">
        <text>L-histidyl-L-alpha-amino acid(out) = L-histidyl-L-alpha-amino acid(in)</text>
        <dbReference type="Rhea" id="RHEA:79379"/>
        <dbReference type="ChEBI" id="CHEBI:229964"/>
    </reaction>
</comment>
<comment type="catalytic activity">
    <reaction evidence="16">
        <text>L-arginyl-L-alpha-amino acid(out) = L-arginyl-L-alpha-amino acid(in)</text>
        <dbReference type="Rhea" id="RHEA:79371"/>
        <dbReference type="ChEBI" id="CHEBI:84315"/>
    </reaction>
</comment>
<keyword evidence="29" id="KW-1185">Reference proteome</keyword>
<evidence type="ECO:0000256" key="19">
    <source>
        <dbReference type="ARBA" id="ARBA00044912"/>
    </source>
</evidence>
<organism evidence="28 29">
    <name type="scientific">Corynebacterium cystitidis DSM 20524</name>
    <dbReference type="NCBI Taxonomy" id="1121357"/>
    <lineage>
        <taxon>Bacteria</taxon>
        <taxon>Bacillati</taxon>
        <taxon>Actinomycetota</taxon>
        <taxon>Actinomycetes</taxon>
        <taxon>Mycobacteriales</taxon>
        <taxon>Corynebacteriaceae</taxon>
        <taxon>Corynebacterium</taxon>
    </lineage>
</organism>
<comment type="catalytic activity">
    <reaction evidence="20">
        <text>L-alanyl-L-lysine(out) = L-alanyl-L-lysine(in)</text>
        <dbReference type="Rhea" id="RHEA:79415"/>
        <dbReference type="ChEBI" id="CHEBI:192470"/>
    </reaction>
</comment>
<evidence type="ECO:0000256" key="1">
    <source>
        <dbReference type="ARBA" id="ARBA00004155"/>
    </source>
</evidence>
<evidence type="ECO:0000256" key="10">
    <source>
        <dbReference type="ARBA" id="ARBA00044878"/>
    </source>
</evidence>
<dbReference type="SUPFAM" id="SSF103473">
    <property type="entry name" value="MFS general substrate transporter"/>
    <property type="match status" value="1"/>
</dbReference>
<evidence type="ECO:0000256" key="13">
    <source>
        <dbReference type="ARBA" id="ARBA00044891"/>
    </source>
</evidence>
<dbReference type="GO" id="GO:0022857">
    <property type="term" value="F:transmembrane transporter activity"/>
    <property type="evidence" value="ECO:0007669"/>
    <property type="project" value="InterPro"/>
</dbReference>
<evidence type="ECO:0000256" key="15">
    <source>
        <dbReference type="ARBA" id="ARBA00044898"/>
    </source>
</evidence>
<comment type="catalytic activity">
    <reaction evidence="17">
        <text>L-lysyl-L-lysine(out) = L-lysyl-L-lysine(in)</text>
        <dbReference type="Rhea" id="RHEA:79403"/>
        <dbReference type="ChEBI" id="CHEBI:229956"/>
    </reaction>
</comment>
<evidence type="ECO:0000256" key="7">
    <source>
        <dbReference type="ARBA" id="ARBA00023136"/>
    </source>
</evidence>
<feature type="transmembrane region" description="Helical" evidence="26">
    <location>
        <begin position="179"/>
        <end position="201"/>
    </location>
</feature>
<evidence type="ECO:0000256" key="5">
    <source>
        <dbReference type="ARBA" id="ARBA00022692"/>
    </source>
</evidence>
<evidence type="ECO:0000256" key="12">
    <source>
        <dbReference type="ARBA" id="ARBA00044884"/>
    </source>
</evidence>
<evidence type="ECO:0000256" key="4">
    <source>
        <dbReference type="ARBA" id="ARBA00022448"/>
    </source>
</evidence>
<feature type="transmembrane region" description="Helical" evidence="26">
    <location>
        <begin position="93"/>
        <end position="116"/>
    </location>
</feature>
<dbReference type="InterPro" id="IPR020846">
    <property type="entry name" value="MFS_dom"/>
</dbReference>
<evidence type="ECO:0000256" key="17">
    <source>
        <dbReference type="ARBA" id="ARBA00044900"/>
    </source>
</evidence>
<comment type="function">
    <text evidence="24">Lysosomal dipeptide uniporter that selectively exports lysine, arginine or histidine-containing dipeptides with a net positive charge from the lysosome lumen into the cytosol. Could play a role in a specific type of protein O-glycosylation indirectly regulating macrophages migration and tissue invasion. Also essential for liver homeostasis.</text>
</comment>
<feature type="transmembrane region" description="Helical" evidence="26">
    <location>
        <begin position="122"/>
        <end position="143"/>
    </location>
</feature>
<evidence type="ECO:0000256" key="11">
    <source>
        <dbReference type="ARBA" id="ARBA00044881"/>
    </source>
</evidence>
<keyword evidence="5 26" id="KW-0812">Transmembrane</keyword>
<evidence type="ECO:0000256" key="9">
    <source>
        <dbReference type="ARBA" id="ARBA00044876"/>
    </source>
</evidence>
<evidence type="ECO:0000256" key="23">
    <source>
        <dbReference type="ARBA" id="ARBA00045018"/>
    </source>
</evidence>
<dbReference type="GO" id="GO:0005765">
    <property type="term" value="C:lysosomal membrane"/>
    <property type="evidence" value="ECO:0007669"/>
    <property type="project" value="UniProtKB-SubCell"/>
</dbReference>
<evidence type="ECO:0000256" key="2">
    <source>
        <dbReference type="ARBA" id="ARBA00004651"/>
    </source>
</evidence>
<comment type="catalytic activity">
    <reaction evidence="21">
        <text>L-lysyl-glycine(out) = L-lysyl-glycine(in)</text>
        <dbReference type="Rhea" id="RHEA:79407"/>
        <dbReference type="ChEBI" id="CHEBI:191202"/>
    </reaction>
</comment>
<dbReference type="Proteomes" id="UP000198929">
    <property type="component" value="Unassembled WGS sequence"/>
</dbReference>
<feature type="transmembrane region" description="Helical" evidence="26">
    <location>
        <begin position="365"/>
        <end position="387"/>
    </location>
</feature>
<proteinExistence type="inferred from homology"/>
<comment type="subcellular location">
    <subcellularLocation>
        <location evidence="2">Cell membrane</location>
        <topology evidence="2">Multi-pass membrane protein</topology>
    </subcellularLocation>
    <subcellularLocation>
        <location evidence="1">Lysosome membrane</location>
        <topology evidence="1">Multi-pass membrane protein</topology>
    </subcellularLocation>
</comment>
<evidence type="ECO:0000256" key="25">
    <source>
        <dbReference type="ARBA" id="ARBA00046376"/>
    </source>
</evidence>
<dbReference type="RefSeq" id="WP_092260361.1">
    <property type="nucleotide sequence ID" value="NZ_CP047199.1"/>
</dbReference>
<dbReference type="InterPro" id="IPR036259">
    <property type="entry name" value="MFS_trans_sf"/>
</dbReference>
<evidence type="ECO:0000313" key="28">
    <source>
        <dbReference type="EMBL" id="SES23606.1"/>
    </source>
</evidence>
<gene>
    <name evidence="28" type="ORF">SAMN05661109_02346</name>
</gene>
<comment type="subunit">
    <text evidence="25">Homodimer. Interacts with lysosomal protein GLMP (via lumenal domain); the interaction starts while both proteins are still in the endoplasmic reticulum and is required for stabilization of MFSD1 in lysosomes but has no direct effect on its targeting to lysosomes or transporter activity.</text>
</comment>
<evidence type="ECO:0000259" key="27">
    <source>
        <dbReference type="PROSITE" id="PS50850"/>
    </source>
</evidence>
<comment type="catalytic activity">
    <reaction evidence="18">
        <text>L-arginyl-glycine(out) = L-arginyl-glycine(in)</text>
        <dbReference type="Rhea" id="RHEA:79391"/>
        <dbReference type="ChEBI" id="CHEBI:229955"/>
    </reaction>
</comment>
<feature type="transmembrane region" description="Helical" evidence="26">
    <location>
        <begin position="307"/>
        <end position="326"/>
    </location>
</feature>
<evidence type="ECO:0000313" key="29">
    <source>
        <dbReference type="Proteomes" id="UP000198929"/>
    </source>
</evidence>
<evidence type="ECO:0000256" key="14">
    <source>
        <dbReference type="ARBA" id="ARBA00044893"/>
    </source>
</evidence>
<dbReference type="Gene3D" id="1.20.1250.20">
    <property type="entry name" value="MFS general substrate transporter like domains"/>
    <property type="match status" value="2"/>
</dbReference>
<dbReference type="AlphaFoldDB" id="A0A1H9VPE4"/>
<feature type="transmembrane region" description="Helical" evidence="26">
    <location>
        <begin position="274"/>
        <end position="295"/>
    </location>
</feature>
<comment type="similarity">
    <text evidence="3">Belongs to the major facilitator superfamily.</text>
</comment>
<accession>A0A1H9VPE4</accession>
<reference evidence="29" key="1">
    <citation type="submission" date="2016-10" db="EMBL/GenBank/DDBJ databases">
        <authorList>
            <person name="Varghese N."/>
            <person name="Submissions S."/>
        </authorList>
    </citation>
    <scope>NUCLEOTIDE SEQUENCE [LARGE SCALE GENOMIC DNA]</scope>
    <source>
        <strain evidence="29">DSM 20524</strain>
    </source>
</reference>
<comment type="catalytic activity">
    <reaction evidence="10">
        <text>L-histidyl-glycine(out) = L-histidyl-glycine(in)</text>
        <dbReference type="Rhea" id="RHEA:79395"/>
        <dbReference type="ChEBI" id="CHEBI:229957"/>
    </reaction>
</comment>
<evidence type="ECO:0000256" key="3">
    <source>
        <dbReference type="ARBA" id="ARBA00008335"/>
    </source>
</evidence>
<dbReference type="CDD" id="cd06174">
    <property type="entry name" value="MFS"/>
    <property type="match status" value="1"/>
</dbReference>
<evidence type="ECO:0000256" key="22">
    <source>
        <dbReference type="ARBA" id="ARBA00044985"/>
    </source>
</evidence>
<comment type="catalytic activity">
    <reaction evidence="14">
        <text>L-alpha-aminoacyl-L-lysine(out) = L-alpha-aminoacyl-L-lysine(in)</text>
        <dbReference type="Rhea" id="RHEA:79383"/>
        <dbReference type="ChEBI" id="CHEBI:229966"/>
    </reaction>
</comment>
<keyword evidence="8" id="KW-0458">Lysosome</keyword>
<feature type="transmembrane region" description="Helical" evidence="26">
    <location>
        <begin position="238"/>
        <end position="262"/>
    </location>
</feature>
<dbReference type="PANTHER" id="PTHR23512">
    <property type="entry name" value="MAJOR FACILITATOR SUPERFAMILY DOMAIN-CONTAINING PROTEIN 1"/>
    <property type="match status" value="1"/>
</dbReference>
<dbReference type="GO" id="GO:0005886">
    <property type="term" value="C:plasma membrane"/>
    <property type="evidence" value="ECO:0007669"/>
    <property type="project" value="UniProtKB-SubCell"/>
</dbReference>
<evidence type="ECO:0000256" key="24">
    <source>
        <dbReference type="ARBA" id="ARBA00045709"/>
    </source>
</evidence>
<feature type="domain" description="Major facilitator superfamily (MFS) profile" evidence="27">
    <location>
        <begin position="19"/>
        <end position="434"/>
    </location>
</feature>
<feature type="transmembrane region" description="Helical" evidence="26">
    <location>
        <begin position="332"/>
        <end position="353"/>
    </location>
</feature>
<keyword evidence="6 26" id="KW-1133">Transmembrane helix</keyword>
<comment type="catalytic activity">
    <reaction evidence="15">
        <text>L-aspartyl-L-lysine(out) = L-aspartyl-L-lysine(in)</text>
        <dbReference type="Rhea" id="RHEA:79411"/>
        <dbReference type="ChEBI" id="CHEBI:229953"/>
    </reaction>
</comment>
<comment type="catalytic activity">
    <reaction evidence="13">
        <text>L-lysyl-L-alpha-amino acid(out) = L-lysyl-L-alpha-amino acid(in)</text>
        <dbReference type="Rhea" id="RHEA:79387"/>
        <dbReference type="ChEBI" id="CHEBI:229965"/>
    </reaction>
</comment>
<dbReference type="InterPro" id="IPR052187">
    <property type="entry name" value="MFSD1"/>
</dbReference>
<dbReference type="PANTHER" id="PTHR23512:SF3">
    <property type="entry name" value="MAJOR FACILITATOR SUPERFAMILY DOMAIN-CONTAINING PROTEIN 1"/>
    <property type="match status" value="1"/>
</dbReference>
<feature type="transmembrane region" description="Helical" evidence="26">
    <location>
        <begin position="407"/>
        <end position="430"/>
    </location>
</feature>
<feature type="transmembrane region" description="Helical" evidence="26">
    <location>
        <begin position="60"/>
        <end position="81"/>
    </location>
</feature>
<protein>
    <recommendedName>
        <fullName evidence="22">Lysosomal dipeptide transporter MFSD1</fullName>
    </recommendedName>
    <alternativeName>
        <fullName evidence="23">Major facilitator superfamily domain-containing protein 1</fullName>
    </alternativeName>
</protein>
<evidence type="ECO:0000256" key="20">
    <source>
        <dbReference type="ARBA" id="ARBA00044919"/>
    </source>
</evidence>
<sequence>MPKSQPAPRPNPRPNPRDVVTTKALTVWVAALAVYIVAILGRTSFGVAGVDAIERFEVDASRIAVFTAVQIGVYALAQIPMGLLIDRFGPRKMLVIGALIMAVGQTILGLTTSYWVAIGARVLIGLGDATGFLSVMRILPYWFPMKKTPLFTQLTSACGQVGQFLSAVPFLWLLNTSGWTVAFLSLGATGVLVCLAAIVAVSDTPEGSRGEEMQERARQRAERLSLSSALKTVFRSAVCWQAFFLHWVSMVYMLVFSLLWGVPLMTLGMGLSEPLAGTVLVINTVVTMLAGPFMGAVSSRAGQRRELAGILFSLVHSVGWVVFLWSPTPRTVAAVIVMQLFIGILTPAANYGFDSVREKLPRSVVATGTGMANMGGFIAGMLAAQLMGVMLDYSSHGLEYQWADFRFAWLAVFSVWAVGMVGLIIARVVLKRTEAAVTSSGPVVIVDDQEPRHGD</sequence>
<evidence type="ECO:0000256" key="16">
    <source>
        <dbReference type="ARBA" id="ARBA00044899"/>
    </source>
</evidence>